<organism evidence="1 2">
    <name type="scientific">Streptomyces violarus</name>
    <dbReference type="NCBI Taxonomy" id="67380"/>
    <lineage>
        <taxon>Bacteria</taxon>
        <taxon>Bacillati</taxon>
        <taxon>Actinomycetota</taxon>
        <taxon>Actinomycetes</taxon>
        <taxon>Kitasatosporales</taxon>
        <taxon>Streptomycetaceae</taxon>
        <taxon>Streptomyces</taxon>
    </lineage>
</organism>
<name>A0A7W4ZL96_9ACTN</name>
<keyword evidence="2" id="KW-1185">Reference proteome</keyword>
<dbReference type="Gene3D" id="6.10.250.2750">
    <property type="match status" value="1"/>
</dbReference>
<gene>
    <name evidence="1" type="ORF">FHS41_001047</name>
</gene>
<reference evidence="1 2" key="1">
    <citation type="submission" date="2020-08" db="EMBL/GenBank/DDBJ databases">
        <title>Genomic Encyclopedia of Type Strains, Phase III (KMG-III): the genomes of soil and plant-associated and newly described type strains.</title>
        <authorList>
            <person name="Whitman W."/>
        </authorList>
    </citation>
    <scope>NUCLEOTIDE SEQUENCE [LARGE SCALE GENOMIC DNA]</scope>
    <source>
        <strain evidence="1 2">CECT 3237</strain>
    </source>
</reference>
<evidence type="ECO:0000313" key="2">
    <source>
        <dbReference type="Proteomes" id="UP000572907"/>
    </source>
</evidence>
<sequence>MNIEDALYGVGARAGGPLRDVEAQAERIAAARAAASPNWRPWASPVSAWARATPRAAHAPVRRAARELLDTGTYGSLADALDYGEINALLERGR</sequence>
<comment type="caution">
    <text evidence="1">The sequence shown here is derived from an EMBL/GenBank/DDBJ whole genome shotgun (WGS) entry which is preliminary data.</text>
</comment>
<dbReference type="EMBL" id="JACHXE010000001">
    <property type="protein sequence ID" value="MBB3074578.1"/>
    <property type="molecule type" value="Genomic_DNA"/>
</dbReference>
<proteinExistence type="predicted"/>
<dbReference type="AlphaFoldDB" id="A0A7W4ZL96"/>
<accession>A0A7W4ZL96</accession>
<evidence type="ECO:0000313" key="1">
    <source>
        <dbReference type="EMBL" id="MBB3074578.1"/>
    </source>
</evidence>
<dbReference type="Proteomes" id="UP000572907">
    <property type="component" value="Unassembled WGS sequence"/>
</dbReference>
<protein>
    <submittedName>
        <fullName evidence="1">Uncharacterized protein</fullName>
    </submittedName>
</protein>